<keyword evidence="5" id="KW-0411">Iron-sulfur</keyword>
<dbReference type="SUPFAM" id="SSF102114">
    <property type="entry name" value="Radical SAM enzymes"/>
    <property type="match status" value="1"/>
</dbReference>
<dbReference type="SFLD" id="SFLDS00029">
    <property type="entry name" value="Radical_SAM"/>
    <property type="match status" value="1"/>
</dbReference>
<dbReference type="AlphaFoldDB" id="A0A227BRZ0"/>
<evidence type="ECO:0000256" key="3">
    <source>
        <dbReference type="ARBA" id="ARBA00022723"/>
    </source>
</evidence>
<evidence type="ECO:0000256" key="4">
    <source>
        <dbReference type="ARBA" id="ARBA00023004"/>
    </source>
</evidence>
<evidence type="ECO:0000256" key="5">
    <source>
        <dbReference type="ARBA" id="ARBA00023014"/>
    </source>
</evidence>
<proteinExistence type="predicted"/>
<accession>A0A227BRZ0</accession>
<dbReference type="InterPro" id="IPR058240">
    <property type="entry name" value="rSAM_sf"/>
</dbReference>
<protein>
    <submittedName>
        <fullName evidence="7">His-Xaa-Ser system radical SAM maturase HxsC</fullName>
    </submittedName>
</protein>
<dbReference type="InterPro" id="IPR024032">
    <property type="entry name" value="rSAM_paired_HxsC"/>
</dbReference>
<dbReference type="GO" id="GO:0051536">
    <property type="term" value="F:iron-sulfur cluster binding"/>
    <property type="evidence" value="ECO:0007669"/>
    <property type="project" value="UniProtKB-KW"/>
</dbReference>
<dbReference type="Pfam" id="PF04055">
    <property type="entry name" value="Radical_SAM"/>
    <property type="match status" value="1"/>
</dbReference>
<dbReference type="EMBL" id="NIXT01000450">
    <property type="protein sequence ID" value="OXE33003.1"/>
    <property type="molecule type" value="Genomic_DNA"/>
</dbReference>
<dbReference type="OrthoDB" id="4501241at2"/>
<keyword evidence="4" id="KW-0408">Iron</keyword>
<evidence type="ECO:0000313" key="8">
    <source>
        <dbReference type="Proteomes" id="UP000214596"/>
    </source>
</evidence>
<gene>
    <name evidence="7" type="primary">hxsC</name>
    <name evidence="7" type="ORF">CA163_09805</name>
</gene>
<keyword evidence="3" id="KW-0479">Metal-binding</keyword>
<dbReference type="Gene3D" id="3.20.20.70">
    <property type="entry name" value="Aldolase class I"/>
    <property type="match status" value="1"/>
</dbReference>
<dbReference type="PANTHER" id="PTHR11228:SF7">
    <property type="entry name" value="PQQA PEPTIDE CYCLASE"/>
    <property type="match status" value="1"/>
</dbReference>
<dbReference type="PANTHER" id="PTHR11228">
    <property type="entry name" value="RADICAL SAM DOMAIN PROTEIN"/>
    <property type="match status" value="1"/>
</dbReference>
<dbReference type="NCBIfam" id="TIGR03977">
    <property type="entry name" value="rSAM_pair_HxsC"/>
    <property type="match status" value="1"/>
</dbReference>
<keyword evidence="2" id="KW-0949">S-adenosyl-L-methionine</keyword>
<dbReference type="Proteomes" id="UP000214596">
    <property type="component" value="Unassembled WGS sequence"/>
</dbReference>
<evidence type="ECO:0000256" key="2">
    <source>
        <dbReference type="ARBA" id="ARBA00022691"/>
    </source>
</evidence>
<dbReference type="CDD" id="cd01335">
    <property type="entry name" value="Radical_SAM"/>
    <property type="match status" value="1"/>
</dbReference>
<dbReference type="InterPro" id="IPR050377">
    <property type="entry name" value="Radical_SAM_PqqE_MftC-like"/>
</dbReference>
<dbReference type="InterPro" id="IPR007197">
    <property type="entry name" value="rSAM"/>
</dbReference>
<name>A0A227BRZ0_VIBPH</name>
<comment type="caution">
    <text evidence="7">The sequence shown here is derived from an EMBL/GenBank/DDBJ whole genome shotgun (WGS) entry which is preliminary data.</text>
</comment>
<dbReference type="GO" id="GO:0046872">
    <property type="term" value="F:metal ion binding"/>
    <property type="evidence" value="ECO:0007669"/>
    <property type="project" value="UniProtKB-KW"/>
</dbReference>
<dbReference type="OMA" id="CLMCSQP"/>
<evidence type="ECO:0000259" key="6">
    <source>
        <dbReference type="Pfam" id="PF04055"/>
    </source>
</evidence>
<dbReference type="STRING" id="670.ACZ92_05500"/>
<dbReference type="SFLD" id="SFLDG01103">
    <property type="entry name" value="Uncharacterised_Radical_SAM_Su"/>
    <property type="match status" value="1"/>
</dbReference>
<evidence type="ECO:0000256" key="1">
    <source>
        <dbReference type="ARBA" id="ARBA00001966"/>
    </source>
</evidence>
<comment type="cofactor">
    <cofactor evidence="1">
        <name>[4Fe-4S] cluster</name>
        <dbReference type="ChEBI" id="CHEBI:49883"/>
    </cofactor>
</comment>
<organism evidence="7 8">
    <name type="scientific">Vibrio parahaemolyticus</name>
    <dbReference type="NCBI Taxonomy" id="670"/>
    <lineage>
        <taxon>Bacteria</taxon>
        <taxon>Pseudomonadati</taxon>
        <taxon>Pseudomonadota</taxon>
        <taxon>Gammaproteobacteria</taxon>
        <taxon>Vibrionales</taxon>
        <taxon>Vibrionaceae</taxon>
        <taxon>Vibrio</taxon>
    </lineage>
</organism>
<sequence>MVRCLRSGYMSNVIRPDTFSLEEDGFSTSGFYQIRKDKGTSDSRYLEQVFLAKEQQAHLNSASDDFVGVITHATLHNSVDDGDVVNINQFGQLRVILSRRANHNTLLVTERCNNLCLFCSQPPREERDDWLLSYGALALAAFGFDGDVGISGGEPLLYGDAFIKFLEFVSDHAPNTRLHVLTNGRAFSDSEFTGQLALMASRLDITFGIPLYSVRGRIHDHLVGRDGAFSQTVVGMINAGNSGIKMEVRFIPTQHNASELPQVAEYVARVFSGVVQLSIMNLEATGWAKRNWSALKCAPEDYEDALIKGLLTAEMAGLNPTLFNFPLCHLPSSIRSYAVKSISDWKNYYPSECSDCQLKDSCGGYFSSSRGKYHASPRRII</sequence>
<evidence type="ECO:0000313" key="7">
    <source>
        <dbReference type="EMBL" id="OXE33003.1"/>
    </source>
</evidence>
<dbReference type="GO" id="GO:0003824">
    <property type="term" value="F:catalytic activity"/>
    <property type="evidence" value="ECO:0007669"/>
    <property type="project" value="InterPro"/>
</dbReference>
<reference evidence="7 8" key="1">
    <citation type="journal article" date="2017" name="Appl. Environ. Microbiol.">
        <title>Parallel evolution of two clades of a major Atlantic endemic Vibrio parahaemolyticus pathogen lineage by independent acquisition of related pathogenicity islands.</title>
        <authorList>
            <person name="Xu F."/>
            <person name="Gonzalez-Escalona N."/>
            <person name="Drees K.P."/>
            <person name="Sebra R.P."/>
            <person name="Cooper V.S."/>
            <person name="Jones S.H."/>
            <person name="Whistler C.A."/>
        </authorList>
    </citation>
    <scope>NUCLEOTIDE SEQUENCE [LARGE SCALE GENOMIC DNA]</scope>
    <source>
        <strain evidence="7 8">MAVP-3</strain>
    </source>
</reference>
<dbReference type="InterPro" id="IPR013785">
    <property type="entry name" value="Aldolase_TIM"/>
</dbReference>
<feature type="domain" description="Radical SAM core" evidence="6">
    <location>
        <begin position="107"/>
        <end position="245"/>
    </location>
</feature>
<dbReference type="SFLD" id="SFLDG01067">
    <property type="entry name" value="SPASM/twitch_domain_containing"/>
    <property type="match status" value="1"/>
</dbReference>